<evidence type="ECO:0000313" key="2">
    <source>
        <dbReference type="Proteomes" id="UP000582016"/>
    </source>
</evidence>
<name>A0A8H5MNY7_9HYPO</name>
<dbReference type="EMBL" id="JAAOAQ010000776">
    <property type="protein sequence ID" value="KAF5534715.1"/>
    <property type="molecule type" value="Genomic_DNA"/>
</dbReference>
<organism evidence="1 2">
    <name type="scientific">Fusarium phyllophilum</name>
    <dbReference type="NCBI Taxonomy" id="47803"/>
    <lineage>
        <taxon>Eukaryota</taxon>
        <taxon>Fungi</taxon>
        <taxon>Dikarya</taxon>
        <taxon>Ascomycota</taxon>
        <taxon>Pezizomycotina</taxon>
        <taxon>Sordariomycetes</taxon>
        <taxon>Hypocreomycetidae</taxon>
        <taxon>Hypocreales</taxon>
        <taxon>Nectriaceae</taxon>
        <taxon>Fusarium</taxon>
        <taxon>Fusarium fujikuroi species complex</taxon>
    </lineage>
</organism>
<reference evidence="1 2" key="1">
    <citation type="submission" date="2020-05" db="EMBL/GenBank/DDBJ databases">
        <title>Identification and distribution of gene clusters putatively required for synthesis of sphingolipid metabolism inhibitors in phylogenetically diverse species of the filamentous fungus Fusarium.</title>
        <authorList>
            <person name="Kim H.-S."/>
            <person name="Busman M."/>
            <person name="Brown D.W."/>
            <person name="Divon H."/>
            <person name="Uhlig S."/>
            <person name="Proctor R.H."/>
        </authorList>
    </citation>
    <scope>NUCLEOTIDE SEQUENCE [LARGE SCALE GENOMIC DNA]</scope>
    <source>
        <strain evidence="1 2">NRRL 13617</strain>
    </source>
</reference>
<comment type="caution">
    <text evidence="1">The sequence shown here is derived from an EMBL/GenBank/DDBJ whole genome shotgun (WGS) entry which is preliminary data.</text>
</comment>
<protein>
    <submittedName>
        <fullName evidence="1">Uncharacterized protein</fullName>
    </submittedName>
</protein>
<dbReference type="OrthoDB" id="5103079at2759"/>
<dbReference type="AlphaFoldDB" id="A0A8H5MNY7"/>
<dbReference type="Proteomes" id="UP000582016">
    <property type="component" value="Unassembled WGS sequence"/>
</dbReference>
<sequence>MFGSVTTLLRKKLASWPACWIRPPFWNQNKLTSGMDCLIVVLRRIYSHNMLSESVLEALHWLVEAEENNPILLHTWNVFGRSRGATEKATAARVKVEEAIRLLGLDLVAGFSFDGIAETGLISNNKSIDYAMVIHEWKGEITVFPPSRPWIIRVMLEKSAKTDEAPPFQELRHFQLPIWKQLREGVNLAFDITDEIPYHLLAVARLREKDSSESDYVRTYSGYGANIVPDYEPITFKSKDWTLATPGKFMLSYGLPPDDLGSTDVTNCPEIHKLAREMDLAYSSSLS</sequence>
<evidence type="ECO:0000313" key="1">
    <source>
        <dbReference type="EMBL" id="KAF5534715.1"/>
    </source>
</evidence>
<proteinExistence type="predicted"/>
<keyword evidence="2" id="KW-1185">Reference proteome</keyword>
<accession>A0A8H5MNY7</accession>
<gene>
    <name evidence="1" type="ORF">FPHYL_13376</name>
</gene>